<evidence type="ECO:0000313" key="8">
    <source>
        <dbReference type="EMBL" id="MBB3113703.1"/>
    </source>
</evidence>
<dbReference type="InterPro" id="IPR050490">
    <property type="entry name" value="Bact_solute-bd_prot1"/>
</dbReference>
<comment type="caution">
    <text evidence="8">The sequence shown here is derived from an EMBL/GenBank/DDBJ whole genome shotgun (WGS) entry which is preliminary data.</text>
</comment>
<feature type="region of interest" description="Disordered" evidence="6">
    <location>
        <begin position="36"/>
        <end position="56"/>
    </location>
</feature>
<feature type="signal peptide" evidence="7">
    <location>
        <begin position="1"/>
        <end position="19"/>
    </location>
</feature>
<evidence type="ECO:0000256" key="2">
    <source>
        <dbReference type="ARBA" id="ARBA00022729"/>
    </source>
</evidence>
<dbReference type="PANTHER" id="PTHR43649:SF33">
    <property type="entry name" value="POLYGALACTURONAN_RHAMNOGALACTURONAN-BINDING PROTEIN YTCQ"/>
    <property type="match status" value="1"/>
</dbReference>
<dbReference type="RefSeq" id="WP_183603777.1">
    <property type="nucleotide sequence ID" value="NZ_JACHXK010000021.1"/>
</dbReference>
<keyword evidence="9" id="KW-1185">Reference proteome</keyword>
<dbReference type="SUPFAM" id="SSF53850">
    <property type="entry name" value="Periplasmic binding protein-like II"/>
    <property type="match status" value="1"/>
</dbReference>
<gene>
    <name evidence="8" type="ORF">FHS18_005816</name>
</gene>
<dbReference type="InterPro" id="IPR006059">
    <property type="entry name" value="SBP"/>
</dbReference>
<sequence length="441" mass="48286">MKKVALLFTTAIMMGGLLAGCGGSDTETANNEKNAAANTTTNADSNSASGSEGAAEDDISGTITFLTNRTDMIDKEYVDYAKRFKEKYPNAEVKFEAVTDLDKTTKIRIASGEFPDVVLIPTVPNSDLPNYFAPLDDLGLNDRIYFKDYKAFEGKVYGISAGGSTTGIVYNKKAFADAGITSVPKTLDEFYAASEKLKASGVIPFASNFKDQWTLYPWASELPSSIAGNANLNNERANTDTPYTMDNPYGQGMTIIRTMYEKGYLEPDINSTNWEQSKKDIASGKFAMYLLGNWVIPQVIDSGTTSDNVGFFPMPYDNSGKTNVALAPDWAYGVNKDSEHLATAKAFVKWMVEESGFDDFAGFIPVLKDKQPSVAQLTEFNSFNPTYIEAVSDTNESTAVVNKAQIVKEALVQEFVLAKDPQKILDKYNESWAKARKAVSK</sequence>
<evidence type="ECO:0000313" key="9">
    <source>
        <dbReference type="Proteomes" id="UP000570361"/>
    </source>
</evidence>
<keyword evidence="4" id="KW-0564">Palmitate</keyword>
<dbReference type="AlphaFoldDB" id="A0A7W5B3D8"/>
<dbReference type="PROSITE" id="PS51257">
    <property type="entry name" value="PROKAR_LIPOPROTEIN"/>
    <property type="match status" value="1"/>
</dbReference>
<proteinExistence type="predicted"/>
<evidence type="ECO:0000256" key="4">
    <source>
        <dbReference type="ARBA" id="ARBA00023139"/>
    </source>
</evidence>
<feature type="chain" id="PRO_5039674339" evidence="7">
    <location>
        <begin position="20"/>
        <end position="441"/>
    </location>
</feature>
<keyword evidence="1" id="KW-1003">Cell membrane</keyword>
<organism evidence="8 9">
    <name type="scientific">Paenibacillus phyllosphaerae</name>
    <dbReference type="NCBI Taxonomy" id="274593"/>
    <lineage>
        <taxon>Bacteria</taxon>
        <taxon>Bacillati</taxon>
        <taxon>Bacillota</taxon>
        <taxon>Bacilli</taxon>
        <taxon>Bacillales</taxon>
        <taxon>Paenibacillaceae</taxon>
        <taxon>Paenibacillus</taxon>
    </lineage>
</organism>
<keyword evidence="5" id="KW-0449">Lipoprotein</keyword>
<evidence type="ECO:0000256" key="5">
    <source>
        <dbReference type="ARBA" id="ARBA00023288"/>
    </source>
</evidence>
<evidence type="ECO:0000256" key="1">
    <source>
        <dbReference type="ARBA" id="ARBA00022475"/>
    </source>
</evidence>
<dbReference type="Gene3D" id="3.40.190.10">
    <property type="entry name" value="Periplasmic binding protein-like II"/>
    <property type="match status" value="2"/>
</dbReference>
<dbReference type="Pfam" id="PF01547">
    <property type="entry name" value="SBP_bac_1"/>
    <property type="match status" value="1"/>
</dbReference>
<name>A0A7W5B3D8_9BACL</name>
<protein>
    <submittedName>
        <fullName evidence="8">ABC-type glycerol-3-phosphate transport system substrate-binding protein</fullName>
    </submittedName>
</protein>
<dbReference type="EMBL" id="JACHXK010000021">
    <property type="protein sequence ID" value="MBB3113703.1"/>
    <property type="molecule type" value="Genomic_DNA"/>
</dbReference>
<dbReference type="Proteomes" id="UP000570361">
    <property type="component" value="Unassembled WGS sequence"/>
</dbReference>
<evidence type="ECO:0000256" key="7">
    <source>
        <dbReference type="SAM" id="SignalP"/>
    </source>
</evidence>
<evidence type="ECO:0000256" key="6">
    <source>
        <dbReference type="SAM" id="MobiDB-lite"/>
    </source>
</evidence>
<keyword evidence="3" id="KW-0472">Membrane</keyword>
<dbReference type="PANTHER" id="PTHR43649">
    <property type="entry name" value="ARABINOSE-BINDING PROTEIN-RELATED"/>
    <property type="match status" value="1"/>
</dbReference>
<accession>A0A7W5B3D8</accession>
<reference evidence="8 9" key="1">
    <citation type="submission" date="2020-08" db="EMBL/GenBank/DDBJ databases">
        <title>Genomic Encyclopedia of Type Strains, Phase III (KMG-III): the genomes of soil and plant-associated and newly described type strains.</title>
        <authorList>
            <person name="Whitman W."/>
        </authorList>
    </citation>
    <scope>NUCLEOTIDE SEQUENCE [LARGE SCALE GENOMIC DNA]</scope>
    <source>
        <strain evidence="8 9">CECT 5862</strain>
    </source>
</reference>
<keyword evidence="2 7" id="KW-0732">Signal</keyword>
<feature type="compositionally biased region" description="Low complexity" evidence="6">
    <location>
        <begin position="36"/>
        <end position="53"/>
    </location>
</feature>
<evidence type="ECO:0000256" key="3">
    <source>
        <dbReference type="ARBA" id="ARBA00023136"/>
    </source>
</evidence>